<dbReference type="Proteomes" id="UP000485058">
    <property type="component" value="Unassembled WGS sequence"/>
</dbReference>
<organism evidence="1 2">
    <name type="scientific">Haematococcus lacustris</name>
    <name type="common">Green alga</name>
    <name type="synonym">Haematococcus pluvialis</name>
    <dbReference type="NCBI Taxonomy" id="44745"/>
    <lineage>
        <taxon>Eukaryota</taxon>
        <taxon>Viridiplantae</taxon>
        <taxon>Chlorophyta</taxon>
        <taxon>core chlorophytes</taxon>
        <taxon>Chlorophyceae</taxon>
        <taxon>CS clade</taxon>
        <taxon>Chlamydomonadales</taxon>
        <taxon>Haematococcaceae</taxon>
        <taxon>Haematococcus</taxon>
    </lineage>
</organism>
<protein>
    <submittedName>
        <fullName evidence="1">Uncharacterized protein</fullName>
    </submittedName>
</protein>
<name>A0A699YMG5_HAELA</name>
<comment type="caution">
    <text evidence="1">The sequence shown here is derived from an EMBL/GenBank/DDBJ whole genome shotgun (WGS) entry which is preliminary data.</text>
</comment>
<gene>
    <name evidence="1" type="ORF">HaLaN_05829</name>
</gene>
<reference evidence="1 2" key="1">
    <citation type="submission" date="2020-02" db="EMBL/GenBank/DDBJ databases">
        <title>Draft genome sequence of Haematococcus lacustris strain NIES-144.</title>
        <authorList>
            <person name="Morimoto D."/>
            <person name="Nakagawa S."/>
            <person name="Yoshida T."/>
            <person name="Sawayama S."/>
        </authorList>
    </citation>
    <scope>NUCLEOTIDE SEQUENCE [LARGE SCALE GENOMIC DNA]</scope>
    <source>
        <strain evidence="1 2">NIES-144</strain>
    </source>
</reference>
<evidence type="ECO:0000313" key="1">
    <source>
        <dbReference type="EMBL" id="GFH10505.1"/>
    </source>
</evidence>
<sequence>ARRVVEALAVERHRVALLAQELEGKERALAASLSHAQEMAKVQTRRAAQAQPLDEVCAALAAAQQADMDTLKQHHQASLASLTTHHAQHQACQPVPGTAGSQPGPLEELQSLQQHVSALEARRQALEAVLGMPTSAFSDMACASDQAPPPSTRVSAAGGVTAAIWPLQRPPTYRAGVAAGE</sequence>
<dbReference type="EMBL" id="BLLF01000321">
    <property type="protein sequence ID" value="GFH10505.1"/>
    <property type="molecule type" value="Genomic_DNA"/>
</dbReference>
<proteinExistence type="predicted"/>
<keyword evidence="2" id="KW-1185">Reference proteome</keyword>
<feature type="non-terminal residue" evidence="1">
    <location>
        <position position="1"/>
    </location>
</feature>
<accession>A0A699YMG5</accession>
<evidence type="ECO:0000313" key="2">
    <source>
        <dbReference type="Proteomes" id="UP000485058"/>
    </source>
</evidence>
<dbReference type="AlphaFoldDB" id="A0A699YMG5"/>